<dbReference type="PANTHER" id="PTHR11566">
    <property type="entry name" value="DYNAMIN"/>
    <property type="match status" value="1"/>
</dbReference>
<dbReference type="GO" id="GO:0003924">
    <property type="term" value="F:GTPase activity"/>
    <property type="evidence" value="ECO:0007669"/>
    <property type="project" value="InterPro"/>
</dbReference>
<dbReference type="EMBL" id="PDCK01000042">
    <property type="protein sequence ID" value="PRQ41064.1"/>
    <property type="molecule type" value="Genomic_DNA"/>
</dbReference>
<dbReference type="STRING" id="74649.A0A2P6R3S5"/>
<dbReference type="AlphaFoldDB" id="A0A2P6R3S5"/>
<dbReference type="GO" id="GO:0008017">
    <property type="term" value="F:microtubule binding"/>
    <property type="evidence" value="ECO:0007669"/>
    <property type="project" value="TreeGrafter"/>
</dbReference>
<evidence type="ECO:0000313" key="2">
    <source>
        <dbReference type="EMBL" id="PRQ41064.1"/>
    </source>
</evidence>
<dbReference type="GO" id="GO:0005874">
    <property type="term" value="C:microtubule"/>
    <property type="evidence" value="ECO:0007669"/>
    <property type="project" value="TreeGrafter"/>
</dbReference>
<comment type="caution">
    <text evidence="2">The sequence shown here is derived from an EMBL/GenBank/DDBJ whole genome shotgun (WGS) entry which is preliminary data.</text>
</comment>
<dbReference type="GO" id="GO:0016020">
    <property type="term" value="C:membrane"/>
    <property type="evidence" value="ECO:0007669"/>
    <property type="project" value="TreeGrafter"/>
</dbReference>
<sequence>MSLWEALPSVTIVGGQSFRKSSVWESMVGRGFLPCGSGIVVRRPLVLQLHRVVDGRSEYAEFLHAPRKKFTDCASVHKEISDETDRIIGCKYISIDLPGLTKFSVDAIELAREVDPSGTRYRQRLRHFHVLVIVYQKDCFFYKPKHFFFMRYKPKHLLYTVWLAFLGRTFGVITKLDLMDKGTNAFNTATPMMAAYRKEQEYLKTSPN</sequence>
<accession>A0A2P6R3S5</accession>
<dbReference type="InterPro" id="IPR022812">
    <property type="entry name" value="Dynamin"/>
</dbReference>
<gene>
    <name evidence="2" type="ORF">RchiOBHm_Chr4g0442901</name>
</gene>
<reference evidence="2 3" key="1">
    <citation type="journal article" date="2018" name="Nat. Genet.">
        <title>The Rosa genome provides new insights in the design of modern roses.</title>
        <authorList>
            <person name="Bendahmane M."/>
        </authorList>
    </citation>
    <scope>NUCLEOTIDE SEQUENCE [LARGE SCALE GENOMIC DNA]</scope>
    <source>
        <strain evidence="3">cv. Old Blush</strain>
    </source>
</reference>
<protein>
    <submittedName>
        <fullName evidence="2">Putative dynamin, GTPase domain, Dynamin superfamily</fullName>
    </submittedName>
</protein>
<proteinExistence type="predicted"/>
<name>A0A2P6R3S5_ROSCH</name>
<dbReference type="Proteomes" id="UP000238479">
    <property type="component" value="Chromosome 4"/>
</dbReference>
<dbReference type="SUPFAM" id="SSF52540">
    <property type="entry name" value="P-loop containing nucleoside triphosphate hydrolases"/>
    <property type="match status" value="1"/>
</dbReference>
<keyword evidence="3" id="KW-1185">Reference proteome</keyword>
<evidence type="ECO:0000313" key="3">
    <source>
        <dbReference type="Proteomes" id="UP000238479"/>
    </source>
</evidence>
<dbReference type="InterPro" id="IPR045063">
    <property type="entry name" value="Dynamin_N"/>
</dbReference>
<feature type="domain" description="Dynamin GTPase" evidence="1">
    <location>
        <begin position="2"/>
        <end position="206"/>
    </location>
</feature>
<evidence type="ECO:0000259" key="1">
    <source>
        <dbReference type="SMART" id="SM00053"/>
    </source>
</evidence>
<dbReference type="SMART" id="SM00053">
    <property type="entry name" value="DYNc"/>
    <property type="match status" value="1"/>
</dbReference>
<dbReference type="GO" id="GO:0005737">
    <property type="term" value="C:cytoplasm"/>
    <property type="evidence" value="ECO:0007669"/>
    <property type="project" value="TreeGrafter"/>
</dbReference>
<dbReference type="InterPro" id="IPR027417">
    <property type="entry name" value="P-loop_NTPase"/>
</dbReference>
<dbReference type="Gene3D" id="3.40.50.300">
    <property type="entry name" value="P-loop containing nucleotide triphosphate hydrolases"/>
    <property type="match status" value="2"/>
</dbReference>
<dbReference type="PANTHER" id="PTHR11566:SF80">
    <property type="entry name" value="PHRAGMOPLASTIN DRP1C"/>
    <property type="match status" value="1"/>
</dbReference>
<dbReference type="Pfam" id="PF00350">
    <property type="entry name" value="Dynamin_N"/>
    <property type="match status" value="1"/>
</dbReference>
<organism evidence="2 3">
    <name type="scientific">Rosa chinensis</name>
    <name type="common">China rose</name>
    <dbReference type="NCBI Taxonomy" id="74649"/>
    <lineage>
        <taxon>Eukaryota</taxon>
        <taxon>Viridiplantae</taxon>
        <taxon>Streptophyta</taxon>
        <taxon>Embryophyta</taxon>
        <taxon>Tracheophyta</taxon>
        <taxon>Spermatophyta</taxon>
        <taxon>Magnoliopsida</taxon>
        <taxon>eudicotyledons</taxon>
        <taxon>Gunneridae</taxon>
        <taxon>Pentapetalae</taxon>
        <taxon>rosids</taxon>
        <taxon>fabids</taxon>
        <taxon>Rosales</taxon>
        <taxon>Rosaceae</taxon>
        <taxon>Rosoideae</taxon>
        <taxon>Rosoideae incertae sedis</taxon>
        <taxon>Rosa</taxon>
    </lineage>
</organism>
<dbReference type="PRINTS" id="PR00195">
    <property type="entry name" value="DYNAMIN"/>
</dbReference>
<dbReference type="InterPro" id="IPR001401">
    <property type="entry name" value="Dynamin_GTPase"/>
</dbReference>
<dbReference type="Gramene" id="PRQ41064">
    <property type="protein sequence ID" value="PRQ41064"/>
    <property type="gene ID" value="RchiOBHm_Chr4g0442901"/>
</dbReference>
<dbReference type="GO" id="GO:0005525">
    <property type="term" value="F:GTP binding"/>
    <property type="evidence" value="ECO:0007669"/>
    <property type="project" value="InterPro"/>
</dbReference>